<evidence type="ECO:0000313" key="2">
    <source>
        <dbReference type="EMBL" id="KII70620.1"/>
    </source>
</evidence>
<protein>
    <submittedName>
        <fullName evidence="2">Uncharacterized protein</fullName>
    </submittedName>
</protein>
<proteinExistence type="predicted"/>
<gene>
    <name evidence="2" type="ORF">RF11_06975</name>
</gene>
<keyword evidence="1" id="KW-0472">Membrane</keyword>
<evidence type="ECO:0000256" key="1">
    <source>
        <dbReference type="SAM" id="Phobius"/>
    </source>
</evidence>
<sequence>MVGVIASTILVVVGYMKTRLKALPMIVTMGTSNILIQISRCSWNVYVDIYGCVHLEFVKEVAKAKKLWIDHVKFVTPYPVILMWIITPAIFCLGFVFIIHKLNVRRI</sequence>
<evidence type="ECO:0000313" key="3">
    <source>
        <dbReference type="Proteomes" id="UP000031668"/>
    </source>
</evidence>
<dbReference type="AlphaFoldDB" id="A0A0C2N2R0"/>
<reference evidence="2 3" key="1">
    <citation type="journal article" date="2014" name="Genome Biol. Evol.">
        <title>The genome of the myxosporean Thelohanellus kitauei shows adaptations to nutrient acquisition within its fish host.</title>
        <authorList>
            <person name="Yang Y."/>
            <person name="Xiong J."/>
            <person name="Zhou Z."/>
            <person name="Huo F."/>
            <person name="Miao W."/>
            <person name="Ran C."/>
            <person name="Liu Y."/>
            <person name="Zhang J."/>
            <person name="Feng J."/>
            <person name="Wang M."/>
            <person name="Wang M."/>
            <person name="Wang L."/>
            <person name="Yao B."/>
        </authorList>
    </citation>
    <scope>NUCLEOTIDE SEQUENCE [LARGE SCALE GENOMIC DNA]</scope>
    <source>
        <strain evidence="2">Wuqing</strain>
    </source>
</reference>
<keyword evidence="3" id="KW-1185">Reference proteome</keyword>
<organism evidence="2 3">
    <name type="scientific">Thelohanellus kitauei</name>
    <name type="common">Myxosporean</name>
    <dbReference type="NCBI Taxonomy" id="669202"/>
    <lineage>
        <taxon>Eukaryota</taxon>
        <taxon>Metazoa</taxon>
        <taxon>Cnidaria</taxon>
        <taxon>Myxozoa</taxon>
        <taxon>Myxosporea</taxon>
        <taxon>Bivalvulida</taxon>
        <taxon>Platysporina</taxon>
        <taxon>Myxobolidae</taxon>
        <taxon>Thelohanellus</taxon>
    </lineage>
</organism>
<keyword evidence="1" id="KW-0812">Transmembrane</keyword>
<dbReference type="EMBL" id="JWZT01002010">
    <property type="protein sequence ID" value="KII70620.1"/>
    <property type="molecule type" value="Genomic_DNA"/>
</dbReference>
<accession>A0A0C2N2R0</accession>
<dbReference type="Proteomes" id="UP000031668">
    <property type="component" value="Unassembled WGS sequence"/>
</dbReference>
<comment type="caution">
    <text evidence="2">The sequence shown here is derived from an EMBL/GenBank/DDBJ whole genome shotgun (WGS) entry which is preliminary data.</text>
</comment>
<name>A0A0C2N2R0_THEKT</name>
<feature type="transmembrane region" description="Helical" evidence="1">
    <location>
        <begin position="81"/>
        <end position="99"/>
    </location>
</feature>
<keyword evidence="1" id="KW-1133">Transmembrane helix</keyword>